<sequence length="274" mass="29711">MHGGGFSGKAKFQRSAKAERLPREQLRQLGATVMRLRAAFLHAWACEEAERSDAATSVDEWLDKLQQLVPTPRLVAPLRDETGSKSSSKTPVDAAEKPPGEKQTPPAAREEPQAQEKRTTDVAPLEPAPIPAAAAAVGAAAPASTPSCLNEPVGMGEWLLESAGRDCQWRDVQSLAHIGESRYTFCEDEVQFSLNFGDQQGVSMMRRSSRVVIDFGAPSCWHTGEEPKRASFSECSPWADNDLGALLAEPGVFSWDDASPTSPYTTYSPPLNLM</sequence>
<proteinExistence type="predicted"/>
<evidence type="ECO:0000313" key="3">
    <source>
        <dbReference type="Proteomes" id="UP001165121"/>
    </source>
</evidence>
<protein>
    <submittedName>
        <fullName evidence="2">Unnamed protein product</fullName>
    </submittedName>
</protein>
<keyword evidence="3" id="KW-1185">Reference proteome</keyword>
<dbReference type="AlphaFoldDB" id="A0A9W6XGT4"/>
<comment type="caution">
    <text evidence="2">The sequence shown here is derived from an EMBL/GenBank/DDBJ whole genome shotgun (WGS) entry which is preliminary data.</text>
</comment>
<evidence type="ECO:0000256" key="1">
    <source>
        <dbReference type="SAM" id="MobiDB-lite"/>
    </source>
</evidence>
<reference evidence="2" key="1">
    <citation type="submission" date="2023-04" db="EMBL/GenBank/DDBJ databases">
        <title>Phytophthora fragariaefolia NBRC 109709.</title>
        <authorList>
            <person name="Ichikawa N."/>
            <person name="Sato H."/>
            <person name="Tonouchi N."/>
        </authorList>
    </citation>
    <scope>NUCLEOTIDE SEQUENCE</scope>
    <source>
        <strain evidence="2">NBRC 109709</strain>
    </source>
</reference>
<feature type="region of interest" description="Disordered" evidence="1">
    <location>
        <begin position="1"/>
        <end position="20"/>
    </location>
</feature>
<feature type="compositionally biased region" description="Basic and acidic residues" evidence="1">
    <location>
        <begin position="108"/>
        <end position="120"/>
    </location>
</feature>
<dbReference type="Proteomes" id="UP001165121">
    <property type="component" value="Unassembled WGS sequence"/>
</dbReference>
<accession>A0A9W6XGT4</accession>
<gene>
    <name evidence="2" type="ORF">Pfra01_001092100</name>
</gene>
<name>A0A9W6XGT4_9STRA</name>
<dbReference type="EMBL" id="BSXT01001076">
    <property type="protein sequence ID" value="GMF38192.1"/>
    <property type="molecule type" value="Genomic_DNA"/>
</dbReference>
<dbReference type="OrthoDB" id="206902at2759"/>
<feature type="region of interest" description="Disordered" evidence="1">
    <location>
        <begin position="73"/>
        <end position="121"/>
    </location>
</feature>
<organism evidence="2 3">
    <name type="scientific">Phytophthora fragariaefolia</name>
    <dbReference type="NCBI Taxonomy" id="1490495"/>
    <lineage>
        <taxon>Eukaryota</taxon>
        <taxon>Sar</taxon>
        <taxon>Stramenopiles</taxon>
        <taxon>Oomycota</taxon>
        <taxon>Peronosporomycetes</taxon>
        <taxon>Peronosporales</taxon>
        <taxon>Peronosporaceae</taxon>
        <taxon>Phytophthora</taxon>
    </lineage>
</organism>
<evidence type="ECO:0000313" key="2">
    <source>
        <dbReference type="EMBL" id="GMF38192.1"/>
    </source>
</evidence>